<dbReference type="Pfam" id="PF00121">
    <property type="entry name" value="TIM"/>
    <property type="match status" value="1"/>
</dbReference>
<comment type="subcellular location">
    <subcellularLocation>
        <location evidence="5">Cytoplasm</location>
    </subcellularLocation>
</comment>
<dbReference type="GeneID" id="8827454"/>
<feature type="binding site" evidence="5">
    <location>
        <position position="181"/>
    </location>
    <ligand>
        <name>substrate</name>
    </ligand>
</feature>
<comment type="catalytic activity">
    <reaction evidence="5">
        <text>D-glyceraldehyde 3-phosphate = dihydroxyacetone phosphate</text>
        <dbReference type="Rhea" id="RHEA:18585"/>
        <dbReference type="ChEBI" id="CHEBI:57642"/>
        <dbReference type="ChEBI" id="CHEBI:59776"/>
        <dbReference type="EC" id="5.3.1.1"/>
    </reaction>
</comment>
<keyword evidence="7" id="KW-1185">Reference proteome</keyword>
<comment type="similarity">
    <text evidence="5">Belongs to the triosephosphate isomerase family.</text>
</comment>
<dbReference type="InterPro" id="IPR000652">
    <property type="entry name" value="Triosephosphate_isomerase"/>
</dbReference>
<evidence type="ECO:0000256" key="5">
    <source>
        <dbReference type="HAMAP-Rule" id="MF_00147"/>
    </source>
</evidence>
<dbReference type="InterPro" id="IPR035990">
    <property type="entry name" value="TIM_sf"/>
</dbReference>
<proteinExistence type="inferred from homology"/>
<dbReference type="eggNOG" id="arCOG01087">
    <property type="taxonomic scope" value="Archaea"/>
</dbReference>
<dbReference type="OrthoDB" id="9465at2157"/>
<reference evidence="6" key="1">
    <citation type="submission" date="2010-02" db="EMBL/GenBank/DDBJ databases">
        <title>Complete sequence of Aciduliprofundum boonei T469.</title>
        <authorList>
            <consortium name="US DOE Joint Genome Institute"/>
            <person name="Lucas S."/>
            <person name="Copeland A."/>
            <person name="Lapidus A."/>
            <person name="Cheng J.-F."/>
            <person name="Bruce D."/>
            <person name="Goodwin L."/>
            <person name="Pitluck S."/>
            <person name="Saunders E."/>
            <person name="Detter J.C."/>
            <person name="Han C."/>
            <person name="Tapia R."/>
            <person name="Land M."/>
            <person name="Hauser L."/>
            <person name="Kyrpides N."/>
            <person name="Mikhailova N."/>
            <person name="Flores G."/>
            <person name="Reysenbach A.-L."/>
            <person name="Woyke T."/>
        </authorList>
    </citation>
    <scope>NUCLEOTIDE SEQUENCE</scope>
    <source>
        <strain evidence="6">T469</strain>
    </source>
</reference>
<dbReference type="HAMAP" id="MF_00147_A">
    <property type="entry name" value="TIM_A"/>
    <property type="match status" value="1"/>
</dbReference>
<evidence type="ECO:0000256" key="2">
    <source>
        <dbReference type="ARBA" id="ARBA00022490"/>
    </source>
</evidence>
<feature type="active site" description="Proton acceptor" evidence="5">
    <location>
        <position position="142"/>
    </location>
</feature>
<evidence type="ECO:0000313" key="7">
    <source>
        <dbReference type="Proteomes" id="UP000001400"/>
    </source>
</evidence>
<evidence type="ECO:0000256" key="4">
    <source>
        <dbReference type="ARBA" id="ARBA00023235"/>
    </source>
</evidence>
<keyword evidence="4 5" id="KW-0413">Isomerase</keyword>
<dbReference type="UniPathway" id="UPA00138"/>
<dbReference type="RefSeq" id="WP_008082633.1">
    <property type="nucleotide sequence ID" value="NC_013926.1"/>
</dbReference>
<name>B5IA46_ACIB4</name>
<comment type="subunit">
    <text evidence="5">Homotetramer; dimer of dimers.</text>
</comment>
<dbReference type="InterPro" id="IPR022891">
    <property type="entry name" value="Triosephosphate_isomerase_arc"/>
</dbReference>
<dbReference type="EC" id="5.3.1.1" evidence="5"/>
<feature type="active site" description="Electrophile" evidence="5">
    <location>
        <position position="94"/>
    </location>
</feature>
<feature type="binding site" evidence="5">
    <location>
        <begin position="202"/>
        <end position="203"/>
    </location>
    <ligand>
        <name>substrate</name>
    </ligand>
</feature>
<dbReference type="SUPFAM" id="SSF51351">
    <property type="entry name" value="Triosephosphate isomerase (TIM)"/>
    <property type="match status" value="1"/>
</dbReference>
<dbReference type="NCBIfam" id="NF003302">
    <property type="entry name" value="PRK04302.1"/>
    <property type="match status" value="1"/>
</dbReference>
<gene>
    <name evidence="5" type="primary">tpiA</name>
    <name evidence="6" type="ordered locus">Aboo_0509</name>
</gene>
<dbReference type="NCBIfam" id="TIGR00419">
    <property type="entry name" value="tim"/>
    <property type="match status" value="1"/>
</dbReference>
<dbReference type="GO" id="GO:0004807">
    <property type="term" value="F:triose-phosphate isomerase activity"/>
    <property type="evidence" value="ECO:0007669"/>
    <property type="project" value="UniProtKB-UniRule"/>
</dbReference>
<dbReference type="HOGENOM" id="CLU_104921_0_0_2"/>
<dbReference type="STRING" id="439481.Aboo_0509"/>
<comment type="pathway">
    <text evidence="5">Carbohydrate degradation; glycolysis; D-glyceraldehyde 3-phosphate from glycerone phosphate: step 1/1.</text>
</comment>
<dbReference type="GO" id="GO:0006094">
    <property type="term" value="P:gluconeogenesis"/>
    <property type="evidence" value="ECO:0007669"/>
    <property type="project" value="UniProtKB-UniRule"/>
</dbReference>
<dbReference type="PROSITE" id="PS51440">
    <property type="entry name" value="TIM_2"/>
    <property type="match status" value="1"/>
</dbReference>
<dbReference type="UniPathway" id="UPA00109">
    <property type="reaction ID" value="UER00189"/>
</dbReference>
<dbReference type="CDD" id="cd00311">
    <property type="entry name" value="TIM"/>
    <property type="match status" value="1"/>
</dbReference>
<dbReference type="EMBL" id="CP001941">
    <property type="protein sequence ID" value="ADD08320.1"/>
    <property type="molecule type" value="Genomic_DNA"/>
</dbReference>
<accession>B5IA46</accession>
<evidence type="ECO:0000256" key="1">
    <source>
        <dbReference type="ARBA" id="ARBA00022432"/>
    </source>
</evidence>
<organism evidence="6 7">
    <name type="scientific">Aciduliprofundum boonei (strain DSM 19572 / T469)</name>
    <dbReference type="NCBI Taxonomy" id="439481"/>
    <lineage>
        <taxon>Archaea</taxon>
        <taxon>Methanobacteriati</taxon>
        <taxon>Thermoplasmatota</taxon>
        <taxon>DHVE2 group</taxon>
        <taxon>Candidatus Aciduliprofundum</taxon>
    </lineage>
</organism>
<comment type="function">
    <text evidence="5">Involved in the gluconeogenesis. Catalyzes stereospecifically the conversion of dihydroxyacetone phosphate (DHAP) to D-glyceraldehyde-3-phosphate (G3P).</text>
</comment>
<sequence>MWKTPVLIVNFKLYKSGVGEKALELARILDKVSKERGVSIIAAVNTFDAYRIKNEVKIPVILQHADAVEFGAHTGRINVELAREYNLDGLLINHSERMLKISDIDFLIQKSKDLNMVSVVCANNSRVAGALAFLEPDFIAMEPPELIGGNVSVSTAKPEAIVETIEAVKSVRNIPVLVGAGIKNGKDVRKAIELGAEGVLVASGVVKAKDPEMALNDLIGGMM</sequence>
<keyword evidence="2 5" id="KW-0963">Cytoplasm</keyword>
<dbReference type="InterPro" id="IPR013785">
    <property type="entry name" value="Aldolase_TIM"/>
</dbReference>
<feature type="binding site" evidence="5">
    <location>
        <position position="147"/>
    </location>
    <ligand>
        <name>substrate</name>
    </ligand>
</feature>
<comment type="pathway">
    <text evidence="5">Carbohydrate biosynthesis; gluconeogenesis.</text>
</comment>
<dbReference type="Gene3D" id="3.20.20.70">
    <property type="entry name" value="Aldolase class I"/>
    <property type="match status" value="1"/>
</dbReference>
<dbReference type="KEGG" id="abi:Aboo_0509"/>
<feature type="binding site" evidence="5">
    <location>
        <begin position="10"/>
        <end position="12"/>
    </location>
    <ligand>
        <name>substrate</name>
    </ligand>
</feature>
<keyword evidence="3 5" id="KW-0324">Glycolysis</keyword>
<dbReference type="AlphaFoldDB" id="B5IA46"/>
<dbReference type="GO" id="GO:0005737">
    <property type="term" value="C:cytoplasm"/>
    <property type="evidence" value="ECO:0007669"/>
    <property type="project" value="UniProtKB-SubCell"/>
</dbReference>
<keyword evidence="1 5" id="KW-0312">Gluconeogenesis</keyword>
<evidence type="ECO:0000256" key="3">
    <source>
        <dbReference type="ARBA" id="ARBA00023152"/>
    </source>
</evidence>
<dbReference type="Proteomes" id="UP000001400">
    <property type="component" value="Chromosome"/>
</dbReference>
<evidence type="ECO:0000313" key="6">
    <source>
        <dbReference type="EMBL" id="ADD08320.1"/>
    </source>
</evidence>
<protein>
    <recommendedName>
        <fullName evidence="5">Triosephosphate isomerase</fullName>
        <shortName evidence="5">TIM</shortName>
        <shortName evidence="5">TPI</shortName>
        <ecNumber evidence="5">5.3.1.1</ecNumber>
    </recommendedName>
    <alternativeName>
        <fullName evidence="5">Triose-phosphate isomerase</fullName>
    </alternativeName>
</protein>
<dbReference type="GO" id="GO:0006096">
    <property type="term" value="P:glycolytic process"/>
    <property type="evidence" value="ECO:0007669"/>
    <property type="project" value="UniProtKB-UniRule"/>
</dbReference>